<keyword evidence="1" id="KW-1185">Reference proteome</keyword>
<name>A0A1I7Y803_9BILA</name>
<reference evidence="2" key="1">
    <citation type="submission" date="2016-11" db="UniProtKB">
        <authorList>
            <consortium name="WormBaseParasite"/>
        </authorList>
    </citation>
    <scope>IDENTIFICATION</scope>
</reference>
<accession>A0A1I7Y803</accession>
<protein>
    <submittedName>
        <fullName evidence="2">DUF3837 domain-containing protein</fullName>
    </submittedName>
</protein>
<dbReference type="AlphaFoldDB" id="A0A1I7Y803"/>
<sequence length="148" mass="16900">MLGNFVKKLCLFLPCHKKASACEDDDVYGEAYEAVDEELDEAIARELLPKMRGLADAIRAYPDRVIHGAIFTIPAVEHFGFPDEREVLSMDVEIVSDEDIDYALKKYENRLKRNLQETELEDSEVSEEELHEMVKSFFGVEGVQKGQE</sequence>
<dbReference type="WBParaSite" id="L893_g13403.t1">
    <property type="protein sequence ID" value="L893_g13403.t1"/>
    <property type="gene ID" value="L893_g13403"/>
</dbReference>
<organism evidence="1 2">
    <name type="scientific">Steinernema glaseri</name>
    <dbReference type="NCBI Taxonomy" id="37863"/>
    <lineage>
        <taxon>Eukaryota</taxon>
        <taxon>Metazoa</taxon>
        <taxon>Ecdysozoa</taxon>
        <taxon>Nematoda</taxon>
        <taxon>Chromadorea</taxon>
        <taxon>Rhabditida</taxon>
        <taxon>Tylenchina</taxon>
        <taxon>Panagrolaimomorpha</taxon>
        <taxon>Strongyloidoidea</taxon>
        <taxon>Steinernematidae</taxon>
        <taxon>Steinernema</taxon>
    </lineage>
</organism>
<evidence type="ECO:0000313" key="2">
    <source>
        <dbReference type="WBParaSite" id="L893_g13403.t1"/>
    </source>
</evidence>
<evidence type="ECO:0000313" key="1">
    <source>
        <dbReference type="Proteomes" id="UP000095287"/>
    </source>
</evidence>
<proteinExistence type="predicted"/>
<dbReference type="Proteomes" id="UP000095287">
    <property type="component" value="Unplaced"/>
</dbReference>